<dbReference type="PANTHER" id="PTHR37422:SF23">
    <property type="entry name" value="TEICHURONIC ACID BIOSYNTHESIS PROTEIN TUAE"/>
    <property type="match status" value="1"/>
</dbReference>
<feature type="non-terminal residue" evidence="2">
    <location>
        <position position="1"/>
    </location>
</feature>
<dbReference type="AlphaFoldDB" id="A0A382UYI6"/>
<organism evidence="2">
    <name type="scientific">marine metagenome</name>
    <dbReference type="NCBI Taxonomy" id="408172"/>
    <lineage>
        <taxon>unclassified sequences</taxon>
        <taxon>metagenomes</taxon>
        <taxon>ecological metagenomes</taxon>
    </lineage>
</organism>
<proteinExistence type="predicted"/>
<feature type="transmembrane region" description="Helical" evidence="1">
    <location>
        <begin position="213"/>
        <end position="229"/>
    </location>
</feature>
<keyword evidence="1" id="KW-0812">Transmembrane</keyword>
<protein>
    <recommendedName>
        <fullName evidence="3">O-antigen ligase domain-containing protein</fullName>
    </recommendedName>
</protein>
<gene>
    <name evidence="2" type="ORF">METZ01_LOCUS392153</name>
</gene>
<feature type="non-terminal residue" evidence="2">
    <location>
        <position position="289"/>
    </location>
</feature>
<feature type="transmembrane region" description="Helical" evidence="1">
    <location>
        <begin position="187"/>
        <end position="206"/>
    </location>
</feature>
<accession>A0A382UYI6</accession>
<dbReference type="PANTHER" id="PTHR37422">
    <property type="entry name" value="TEICHURONIC ACID BIOSYNTHESIS PROTEIN TUAE"/>
    <property type="match status" value="1"/>
</dbReference>
<feature type="transmembrane region" description="Helical" evidence="1">
    <location>
        <begin position="32"/>
        <end position="55"/>
    </location>
</feature>
<reference evidence="2" key="1">
    <citation type="submission" date="2018-05" db="EMBL/GenBank/DDBJ databases">
        <authorList>
            <person name="Lanie J.A."/>
            <person name="Ng W.-L."/>
            <person name="Kazmierczak K.M."/>
            <person name="Andrzejewski T.M."/>
            <person name="Davidsen T.M."/>
            <person name="Wayne K.J."/>
            <person name="Tettelin H."/>
            <person name="Glass J.I."/>
            <person name="Rusch D."/>
            <person name="Podicherti R."/>
            <person name="Tsui H.-C.T."/>
            <person name="Winkler M.E."/>
        </authorList>
    </citation>
    <scope>NUCLEOTIDE SEQUENCE</scope>
</reference>
<name>A0A382UYI6_9ZZZZ</name>
<feature type="transmembrane region" description="Helical" evidence="1">
    <location>
        <begin position="158"/>
        <end position="181"/>
    </location>
</feature>
<dbReference type="GO" id="GO:0016020">
    <property type="term" value="C:membrane"/>
    <property type="evidence" value="ECO:0007669"/>
    <property type="project" value="UniProtKB-SubCell"/>
</dbReference>
<dbReference type="InterPro" id="IPR051533">
    <property type="entry name" value="WaaL-like"/>
</dbReference>
<dbReference type="EMBL" id="UINC01147777">
    <property type="protein sequence ID" value="SVD39299.1"/>
    <property type="molecule type" value="Genomic_DNA"/>
</dbReference>
<keyword evidence="1" id="KW-0472">Membrane</keyword>
<evidence type="ECO:0000313" key="2">
    <source>
        <dbReference type="EMBL" id="SVD39299.1"/>
    </source>
</evidence>
<keyword evidence="1" id="KW-1133">Transmembrane helix</keyword>
<feature type="transmembrane region" description="Helical" evidence="1">
    <location>
        <begin position="235"/>
        <end position="254"/>
    </location>
</feature>
<evidence type="ECO:0008006" key="3">
    <source>
        <dbReference type="Google" id="ProtNLM"/>
    </source>
</evidence>
<sequence>RLPAGVPKWHAWLPAAWLGWQLLSFLQTENQAMSQATVIHFASCLAAFYLGLFVLGRMRLAKLALWGATLGLMLNLADACIEKFGGLEQTRNNIIEQIESGKLDPATLPAKARDEGKTIPPEIEKQIATLPPGTAAKVRQLPIELVKRMYSTRLYGHMFYPNALAGVILLLLPVSLALVLGQGRWRLPRAVLALGLAAVGLACLYWSGSKAGWLIAIALLGAWFLHLPVPKKLKLGLAGAAMVLGLAGFAVKYADYFDRGATSVGARFGYWSAAAQTAMKEPLLGTGPG</sequence>
<evidence type="ECO:0000256" key="1">
    <source>
        <dbReference type="SAM" id="Phobius"/>
    </source>
</evidence>